<dbReference type="PROSITE" id="PS00211">
    <property type="entry name" value="ABC_TRANSPORTER_1"/>
    <property type="match status" value="1"/>
</dbReference>
<reference evidence="5 6" key="1">
    <citation type="submission" date="2016-10" db="EMBL/GenBank/DDBJ databases">
        <authorList>
            <person name="de Groot N.N."/>
        </authorList>
    </citation>
    <scope>NUCLEOTIDE SEQUENCE [LARGE SCALE GENOMIC DNA]</scope>
    <source>
        <strain evidence="5 6">DSM 527</strain>
    </source>
</reference>
<dbReference type="OrthoDB" id="9802264at2"/>
<dbReference type="AlphaFoldDB" id="A0A1G7U3L2"/>
<evidence type="ECO:0000259" key="4">
    <source>
        <dbReference type="PROSITE" id="PS50893"/>
    </source>
</evidence>
<dbReference type="InterPro" id="IPR003439">
    <property type="entry name" value="ABC_transporter-like_ATP-bd"/>
</dbReference>
<dbReference type="EMBL" id="FNBN01000004">
    <property type="protein sequence ID" value="SDG41851.1"/>
    <property type="molecule type" value="Genomic_DNA"/>
</dbReference>
<dbReference type="RefSeq" id="WP_089834376.1">
    <property type="nucleotide sequence ID" value="NZ_FNBN01000004.1"/>
</dbReference>
<gene>
    <name evidence="5" type="ORF">SAMN04488121_104193</name>
</gene>
<accession>A0A1G7U3L2</accession>
<protein>
    <submittedName>
        <fullName evidence="5">Phospholipid/cholesterol/gamma-HCH transport system ATP-binding protein</fullName>
    </submittedName>
</protein>
<evidence type="ECO:0000256" key="1">
    <source>
        <dbReference type="ARBA" id="ARBA00022448"/>
    </source>
</evidence>
<dbReference type="SUPFAM" id="SSF52540">
    <property type="entry name" value="P-loop containing nucleoside triphosphate hydrolases"/>
    <property type="match status" value="1"/>
</dbReference>
<dbReference type="InterPro" id="IPR003593">
    <property type="entry name" value="AAA+_ATPase"/>
</dbReference>
<evidence type="ECO:0000313" key="6">
    <source>
        <dbReference type="Proteomes" id="UP000199045"/>
    </source>
</evidence>
<feature type="domain" description="ABC transporter" evidence="4">
    <location>
        <begin position="2"/>
        <end position="238"/>
    </location>
</feature>
<dbReference type="Pfam" id="PF00005">
    <property type="entry name" value="ABC_tran"/>
    <property type="match status" value="1"/>
</dbReference>
<dbReference type="PANTHER" id="PTHR43023">
    <property type="entry name" value="PROTEIN TRIGALACTOSYLDIACYLGLYCEROL 3, CHLOROPLASTIC"/>
    <property type="match status" value="1"/>
</dbReference>
<dbReference type="PANTHER" id="PTHR43023:SF6">
    <property type="entry name" value="INTERMEMBRANE PHOSPHOLIPID TRANSPORT SYSTEM ATP-BINDING PROTEIN MLAF"/>
    <property type="match status" value="1"/>
</dbReference>
<organism evidence="5 6">
    <name type="scientific">Chitinophaga filiformis</name>
    <name type="common">Myxococcus filiformis</name>
    <name type="synonym">Flexibacter filiformis</name>
    <dbReference type="NCBI Taxonomy" id="104663"/>
    <lineage>
        <taxon>Bacteria</taxon>
        <taxon>Pseudomonadati</taxon>
        <taxon>Bacteroidota</taxon>
        <taxon>Chitinophagia</taxon>
        <taxon>Chitinophagales</taxon>
        <taxon>Chitinophagaceae</taxon>
        <taxon>Chitinophaga</taxon>
    </lineage>
</organism>
<evidence type="ECO:0000313" key="5">
    <source>
        <dbReference type="EMBL" id="SDG41851.1"/>
    </source>
</evidence>
<name>A0A1G7U3L2_CHIFI</name>
<dbReference type="Gene3D" id="3.40.50.300">
    <property type="entry name" value="P-loop containing nucleotide triphosphate hydrolases"/>
    <property type="match status" value="1"/>
</dbReference>
<dbReference type="InterPro" id="IPR027417">
    <property type="entry name" value="P-loop_NTPase"/>
</dbReference>
<evidence type="ECO:0000256" key="3">
    <source>
        <dbReference type="ARBA" id="ARBA00022840"/>
    </source>
</evidence>
<dbReference type="GO" id="GO:0016887">
    <property type="term" value="F:ATP hydrolysis activity"/>
    <property type="evidence" value="ECO:0007669"/>
    <property type="project" value="InterPro"/>
</dbReference>
<dbReference type="SMART" id="SM00382">
    <property type="entry name" value="AAA"/>
    <property type="match status" value="1"/>
</dbReference>
<evidence type="ECO:0000256" key="2">
    <source>
        <dbReference type="ARBA" id="ARBA00022741"/>
    </source>
</evidence>
<dbReference type="STRING" id="104663.SAMN04488121_104193"/>
<dbReference type="PROSITE" id="PS50893">
    <property type="entry name" value="ABC_TRANSPORTER_2"/>
    <property type="match status" value="1"/>
</dbReference>
<dbReference type="Proteomes" id="UP000199045">
    <property type="component" value="Unassembled WGS sequence"/>
</dbReference>
<dbReference type="InterPro" id="IPR017871">
    <property type="entry name" value="ABC_transporter-like_CS"/>
</dbReference>
<keyword evidence="2" id="KW-0547">Nucleotide-binding</keyword>
<sequence length="267" mass="30491">MIELVNIKKGFGDKIILPDVSAVMETGKVNLIIGTSGSGKTVMMKCMVGLMPVDAGKVLYDGKDFTNMQEHEKKEIRQQIGMLFQGSALFDSMTVEQNVMFPLDMFGKGTLREKKTRVMECLERVNLKEAAKKYPAEISGGMKKRVGIARAIVLNPKYLFCDEPNSGLDPQTSLLIDKLIKELTLEYNITTVINTHDMNTVMESGDHIVYMYQGRKQWEGSNKDIVFSKDEKLNDFIFASEFLRDAKEMRQMEMFQDQNWRNQIKKD</sequence>
<keyword evidence="1" id="KW-0813">Transport</keyword>
<dbReference type="GO" id="GO:0005524">
    <property type="term" value="F:ATP binding"/>
    <property type="evidence" value="ECO:0007669"/>
    <property type="project" value="UniProtKB-KW"/>
</dbReference>
<proteinExistence type="predicted"/>
<keyword evidence="3 5" id="KW-0067">ATP-binding</keyword>